<protein>
    <submittedName>
        <fullName evidence="1">Uncharacterized protein</fullName>
    </submittedName>
</protein>
<evidence type="ECO:0000313" key="1">
    <source>
        <dbReference type="EMBL" id="RSU12274.1"/>
    </source>
</evidence>
<comment type="caution">
    <text evidence="1">The sequence shown here is derived from an EMBL/GenBank/DDBJ whole genome shotgun (WGS) entry which is preliminary data.</text>
</comment>
<dbReference type="RefSeq" id="WP_126808730.1">
    <property type="nucleotide sequence ID" value="NZ_NGKA01000008.1"/>
</dbReference>
<sequence length="111" mass="12947">MEKKKVRHKLSCNNCSKPFNMHSFVIREARIVRDLDFSSTGAYCSDCFHEACKSIKEKRFVEEYKGEAIYMKDGRYAPYWGASYAFDNIDDCKKRMEMKGIAVTPFGMMDI</sequence>
<proteinExistence type="predicted"/>
<dbReference type="OrthoDB" id="9943780at2"/>
<evidence type="ECO:0000313" key="2">
    <source>
        <dbReference type="Proteomes" id="UP000287605"/>
    </source>
</evidence>
<accession>A0A430AW33</accession>
<dbReference type="EMBL" id="NGKA01000008">
    <property type="protein sequence ID" value="RSU12274.1"/>
    <property type="molecule type" value="Genomic_DNA"/>
</dbReference>
<gene>
    <name evidence="1" type="ORF">CBF29_06650</name>
</gene>
<organism evidence="1 2">
    <name type="scientific">Vagococcus elongatus</name>
    <dbReference type="NCBI Taxonomy" id="180344"/>
    <lineage>
        <taxon>Bacteria</taxon>
        <taxon>Bacillati</taxon>
        <taxon>Bacillota</taxon>
        <taxon>Bacilli</taxon>
        <taxon>Lactobacillales</taxon>
        <taxon>Enterococcaceae</taxon>
        <taxon>Vagococcus</taxon>
    </lineage>
</organism>
<dbReference type="Proteomes" id="UP000287605">
    <property type="component" value="Unassembled WGS sequence"/>
</dbReference>
<name>A0A430AW33_9ENTE</name>
<reference evidence="1 2" key="1">
    <citation type="submission" date="2017-05" db="EMBL/GenBank/DDBJ databases">
        <title>Vagococcus spp. assemblies.</title>
        <authorList>
            <person name="Gulvik C.A."/>
        </authorList>
    </citation>
    <scope>NUCLEOTIDE SEQUENCE [LARGE SCALE GENOMIC DNA]</scope>
    <source>
        <strain evidence="1 2">CCUG 51432</strain>
    </source>
</reference>
<keyword evidence="2" id="KW-1185">Reference proteome</keyword>
<dbReference type="AlphaFoldDB" id="A0A430AW33"/>